<proteinExistence type="predicted"/>
<dbReference type="Proteomes" id="UP001164539">
    <property type="component" value="Chromosome 9"/>
</dbReference>
<accession>A0ACC1XK96</accession>
<reference evidence="1 2" key="1">
    <citation type="journal article" date="2023" name="Science">
        <title>Complex scaffold remodeling in plant triterpene biosynthesis.</title>
        <authorList>
            <person name="De La Pena R."/>
            <person name="Hodgson H."/>
            <person name="Liu J.C."/>
            <person name="Stephenson M.J."/>
            <person name="Martin A.C."/>
            <person name="Owen C."/>
            <person name="Harkess A."/>
            <person name="Leebens-Mack J."/>
            <person name="Jimenez L.E."/>
            <person name="Osbourn A."/>
            <person name="Sattely E.S."/>
        </authorList>
    </citation>
    <scope>NUCLEOTIDE SEQUENCE [LARGE SCALE GENOMIC DNA]</scope>
    <source>
        <strain evidence="2">cv. JPN11</strain>
        <tissue evidence="1">Leaf</tissue>
    </source>
</reference>
<gene>
    <name evidence="1" type="ORF">OWV82_017420</name>
</gene>
<organism evidence="1 2">
    <name type="scientific">Melia azedarach</name>
    <name type="common">Chinaberry tree</name>
    <dbReference type="NCBI Taxonomy" id="155640"/>
    <lineage>
        <taxon>Eukaryota</taxon>
        <taxon>Viridiplantae</taxon>
        <taxon>Streptophyta</taxon>
        <taxon>Embryophyta</taxon>
        <taxon>Tracheophyta</taxon>
        <taxon>Spermatophyta</taxon>
        <taxon>Magnoliopsida</taxon>
        <taxon>eudicotyledons</taxon>
        <taxon>Gunneridae</taxon>
        <taxon>Pentapetalae</taxon>
        <taxon>rosids</taxon>
        <taxon>malvids</taxon>
        <taxon>Sapindales</taxon>
        <taxon>Meliaceae</taxon>
        <taxon>Melia</taxon>
    </lineage>
</organism>
<protein>
    <submittedName>
        <fullName evidence="1">Phosphate transporter PHO1-like protein</fullName>
    </submittedName>
</protein>
<evidence type="ECO:0000313" key="2">
    <source>
        <dbReference type="Proteomes" id="UP001164539"/>
    </source>
</evidence>
<evidence type="ECO:0000313" key="1">
    <source>
        <dbReference type="EMBL" id="KAJ4711392.1"/>
    </source>
</evidence>
<dbReference type="EMBL" id="CM051402">
    <property type="protein sequence ID" value="KAJ4711392.1"/>
    <property type="molecule type" value="Genomic_DNA"/>
</dbReference>
<name>A0ACC1XK96_MELAZ</name>
<sequence>MKTVDNSYLGSSDEANILMEKVKATFINDFSNSNSKDSTKSLRPKATGERHSVTFSSGSFAGCFIALLVSIILRIEARNVMEKEGASYMGTELSY</sequence>
<comment type="caution">
    <text evidence="1">The sequence shown here is derived from an EMBL/GenBank/DDBJ whole genome shotgun (WGS) entry which is preliminary data.</text>
</comment>
<keyword evidence="2" id="KW-1185">Reference proteome</keyword>